<protein>
    <recommendedName>
        <fullName evidence="2">Tetratricopeptide repeat protein</fullName>
    </recommendedName>
</protein>
<name>A0A7C0VB29_UNCW3</name>
<dbReference type="EMBL" id="DQWE01000090">
    <property type="protein sequence ID" value="HDI82549.1"/>
    <property type="molecule type" value="Genomic_DNA"/>
</dbReference>
<dbReference type="Proteomes" id="UP000885847">
    <property type="component" value="Unassembled WGS sequence"/>
</dbReference>
<accession>A0A7C0VB29</accession>
<evidence type="ECO:0000313" key="1">
    <source>
        <dbReference type="EMBL" id="HDI82549.1"/>
    </source>
</evidence>
<sequence length="133" mass="15616">MIRDDYIMRLIEMFSESMRKILRMEREGKVEEALETVGETYRNLLGLNPEIVHIMEVEDIKNLIEYTGIMDEHKIQILAKLLIKEGDLLLQAKDKKIAKQRYLKALELLSRISDNSIKLQVEKKIKEIDACQN</sequence>
<dbReference type="AlphaFoldDB" id="A0A7C0VB29"/>
<organism evidence="1">
    <name type="scientific">candidate division WOR-3 bacterium</name>
    <dbReference type="NCBI Taxonomy" id="2052148"/>
    <lineage>
        <taxon>Bacteria</taxon>
        <taxon>Bacteria division WOR-3</taxon>
    </lineage>
</organism>
<proteinExistence type="predicted"/>
<evidence type="ECO:0008006" key="2">
    <source>
        <dbReference type="Google" id="ProtNLM"/>
    </source>
</evidence>
<gene>
    <name evidence="1" type="ORF">ENF18_02000</name>
</gene>
<reference evidence="1" key="1">
    <citation type="journal article" date="2020" name="mSystems">
        <title>Genome- and Community-Level Interaction Insights into Carbon Utilization and Element Cycling Functions of Hydrothermarchaeota in Hydrothermal Sediment.</title>
        <authorList>
            <person name="Zhou Z."/>
            <person name="Liu Y."/>
            <person name="Xu W."/>
            <person name="Pan J."/>
            <person name="Luo Z.H."/>
            <person name="Li M."/>
        </authorList>
    </citation>
    <scope>NUCLEOTIDE SEQUENCE [LARGE SCALE GENOMIC DNA]</scope>
    <source>
        <strain evidence="1">HyVt-102</strain>
    </source>
</reference>
<comment type="caution">
    <text evidence="1">The sequence shown here is derived from an EMBL/GenBank/DDBJ whole genome shotgun (WGS) entry which is preliminary data.</text>
</comment>